<evidence type="ECO:0000313" key="1">
    <source>
        <dbReference type="EMBL" id="KND95550.1"/>
    </source>
</evidence>
<dbReference type="EMBL" id="LGST01000068">
    <property type="protein sequence ID" value="KND95550.1"/>
    <property type="molecule type" value="Genomic_DNA"/>
</dbReference>
<comment type="caution">
    <text evidence="1">The sequence shown here is derived from an EMBL/GenBank/DDBJ whole genome shotgun (WGS) entry which is preliminary data.</text>
</comment>
<protein>
    <submittedName>
        <fullName evidence="1">Uncharacterized protein</fullName>
    </submittedName>
</protein>
<sequence length="56" mass="6269">MTNATKRIGERVLIARQFAQRVAPRYKETLMNKGEPGSGLGQLSMTWNDSKFAISI</sequence>
<evidence type="ECO:0000313" key="2">
    <source>
        <dbReference type="Proteomes" id="UP000037122"/>
    </source>
</evidence>
<dbReference type="Proteomes" id="UP000037122">
    <property type="component" value="Unassembled WGS sequence"/>
</dbReference>
<organism evidence="1 2">
    <name type="scientific">Candidozyma auris</name>
    <name type="common">Yeast</name>
    <name type="synonym">Candida auris</name>
    <dbReference type="NCBI Taxonomy" id="498019"/>
    <lineage>
        <taxon>Eukaryota</taxon>
        <taxon>Fungi</taxon>
        <taxon>Dikarya</taxon>
        <taxon>Ascomycota</taxon>
        <taxon>Saccharomycotina</taxon>
        <taxon>Pichiomycetes</taxon>
        <taxon>Metschnikowiaceae</taxon>
        <taxon>Candidozyma</taxon>
    </lineage>
</organism>
<proteinExistence type="predicted"/>
<accession>A0A0L0NPH1</accession>
<name>A0A0L0NPH1_CANAR</name>
<dbReference type="VEuPathDB" id="FungiDB:QG37_08167"/>
<reference evidence="2" key="1">
    <citation type="journal article" date="2015" name="BMC Genomics">
        <title>Draft genome of a commonly misdiagnosed multidrug resistant pathogen Candida auris.</title>
        <authorList>
            <person name="Chatterjee S."/>
            <person name="Alampalli S.V."/>
            <person name="Nageshan R.K."/>
            <person name="Chettiar S.T."/>
            <person name="Joshi S."/>
            <person name="Tatu U.S."/>
        </authorList>
    </citation>
    <scope>NUCLEOTIDE SEQUENCE [LARGE SCALE GENOMIC DNA]</scope>
    <source>
        <strain evidence="2">6684</strain>
    </source>
</reference>
<gene>
    <name evidence="1" type="ORF">QG37_08167</name>
</gene>
<dbReference type="AlphaFoldDB" id="A0A0L0NPH1"/>